<keyword evidence="1" id="KW-1133">Transmembrane helix</keyword>
<comment type="caution">
    <text evidence="2">The sequence shown here is derived from an EMBL/GenBank/DDBJ whole genome shotgun (WGS) entry which is preliminary data.</text>
</comment>
<dbReference type="AlphaFoldDB" id="A0A0E2E5H5"/>
<organism evidence="2">
    <name type="scientific">Treponema denticola H-22</name>
    <dbReference type="NCBI Taxonomy" id="999432"/>
    <lineage>
        <taxon>Bacteria</taxon>
        <taxon>Pseudomonadati</taxon>
        <taxon>Spirochaetota</taxon>
        <taxon>Spirochaetia</taxon>
        <taxon>Spirochaetales</taxon>
        <taxon>Treponemataceae</taxon>
        <taxon>Treponema</taxon>
    </lineage>
</organism>
<proteinExistence type="predicted"/>
<dbReference type="EMBL" id="AGDV01000010">
    <property type="protein sequence ID" value="EMB33786.1"/>
    <property type="molecule type" value="Genomic_DNA"/>
</dbReference>
<dbReference type="HOGENOM" id="CLU_039030_0_0_12"/>
<feature type="transmembrane region" description="Helical" evidence="1">
    <location>
        <begin position="332"/>
        <end position="354"/>
    </location>
</feature>
<reference evidence="2" key="1">
    <citation type="submission" date="2012-01" db="EMBL/GenBank/DDBJ databases">
        <title>The Genome Sequence of Treponema denticola H-22.</title>
        <authorList>
            <consortium name="The Broad Institute Genome Sequencing Platform"/>
            <person name="Earl A."/>
            <person name="Ward D."/>
            <person name="Feldgarden M."/>
            <person name="Gevers D."/>
            <person name="Blanton J.M."/>
            <person name="Fenno C.J."/>
            <person name="Baranova O.V."/>
            <person name="Mathney J."/>
            <person name="Dewhirst F.E."/>
            <person name="Izard J."/>
            <person name="Young S.K."/>
            <person name="Zeng Q."/>
            <person name="Gargeya S."/>
            <person name="Fitzgerald M."/>
            <person name="Haas B."/>
            <person name="Abouelleil A."/>
            <person name="Alvarado L."/>
            <person name="Arachchi H.M."/>
            <person name="Berlin A."/>
            <person name="Chapman S.B."/>
            <person name="Gearin G."/>
            <person name="Goldberg J."/>
            <person name="Griggs A."/>
            <person name="Gujja S."/>
            <person name="Hansen M."/>
            <person name="Heiman D."/>
            <person name="Howarth C."/>
            <person name="Larimer J."/>
            <person name="Lui A."/>
            <person name="MacDonald P.J.P."/>
            <person name="McCowen C."/>
            <person name="Montmayeur A."/>
            <person name="Murphy C."/>
            <person name="Neiman D."/>
            <person name="Pearson M."/>
            <person name="Priest M."/>
            <person name="Roberts A."/>
            <person name="Saif S."/>
            <person name="Shea T."/>
            <person name="Sisk P."/>
            <person name="Stolte C."/>
            <person name="Sykes S."/>
            <person name="Wortman J."/>
            <person name="Nusbaum C."/>
            <person name="Birren B."/>
        </authorList>
    </citation>
    <scope>NUCLEOTIDE SEQUENCE [LARGE SCALE GENOMIC DNA]</scope>
    <source>
        <strain evidence="2">H-22</strain>
    </source>
</reference>
<keyword evidence="1" id="KW-0812">Transmembrane</keyword>
<dbReference type="Gene3D" id="2.20.28.30">
    <property type="entry name" value="RNA polymerase ii, chain L"/>
    <property type="match status" value="2"/>
</dbReference>
<name>A0A0E2E5H5_TREDN</name>
<accession>A0A0E2E5H5</accession>
<dbReference type="Proteomes" id="UP000011705">
    <property type="component" value="Chromosome"/>
</dbReference>
<sequence>MSVENYKCPGCGAPISFKPATGGFKCDYCFSSYTEEEITRYMEGLKAKKGGSEGSSSSENKSGNNGSVKQYHCNNCGAEVVVGETSSAAFCYYCHSPVVLSERLRGEFKPDKIIPFKLDKKDALKCFASWVKGKKYVPADFTNTGTQEKMTGVYLPHWQADVVADLDYHAVGLKVSSWKSGNTEYTKTDRYKIERTGKIELDKFQELAFTKIDKNLINGISPYDLENQKDFSQGYLAGFFSEQYDIKKEDVEPIIKSRAEDYAKDLIKDSTDYGGGFEDEEDNTSYTVKNYNYVLLPSWILTYLYKGKTYVFAVNGQTGKSSGELPLNKSKLALVSGLISGILAALLLLGGRFIW</sequence>
<evidence type="ECO:0000256" key="1">
    <source>
        <dbReference type="SAM" id="Phobius"/>
    </source>
</evidence>
<gene>
    <name evidence="2" type="ORF">HMPREF9726_01166</name>
</gene>
<evidence type="ECO:0000313" key="2">
    <source>
        <dbReference type="EMBL" id="EMB33786.1"/>
    </source>
</evidence>
<dbReference type="RefSeq" id="WP_002684159.1">
    <property type="nucleotide sequence ID" value="NZ_CM001795.1"/>
</dbReference>
<dbReference type="PANTHER" id="PTHR37826:SF3">
    <property type="entry name" value="J DOMAIN-CONTAINING PROTEIN"/>
    <property type="match status" value="1"/>
</dbReference>
<protein>
    <submittedName>
        <fullName evidence="2">Uncharacterized protein</fullName>
    </submittedName>
</protein>
<dbReference type="PATRIC" id="fig|999432.5.peg.1215"/>
<dbReference type="PANTHER" id="PTHR37826">
    <property type="entry name" value="FLOTILLIN BAND_7_5 DOMAIN PROTEIN"/>
    <property type="match status" value="1"/>
</dbReference>
<keyword evidence="1" id="KW-0472">Membrane</keyword>